<dbReference type="EMBL" id="JAPZLT010000001">
    <property type="protein sequence ID" value="MCZ7907760.1"/>
    <property type="molecule type" value="Genomic_DNA"/>
</dbReference>
<accession>A0A9X3HM51</accession>
<protein>
    <submittedName>
        <fullName evidence="1">Uncharacterized protein</fullName>
    </submittedName>
</protein>
<organism evidence="1 2">
    <name type="scientific">Agrobacterium leguminum</name>
    <dbReference type="NCBI Taxonomy" id="2792015"/>
    <lineage>
        <taxon>Bacteria</taxon>
        <taxon>Pseudomonadati</taxon>
        <taxon>Pseudomonadota</taxon>
        <taxon>Alphaproteobacteria</taxon>
        <taxon>Hyphomicrobiales</taxon>
        <taxon>Rhizobiaceae</taxon>
        <taxon>Rhizobium/Agrobacterium group</taxon>
        <taxon>Agrobacterium</taxon>
    </lineage>
</organism>
<dbReference type="AlphaFoldDB" id="A0A9X3HM51"/>
<name>A0A9X3HM51_9HYPH</name>
<comment type="caution">
    <text evidence="1">The sequence shown here is derived from an EMBL/GenBank/DDBJ whole genome shotgun (WGS) entry which is preliminary data.</text>
</comment>
<proteinExistence type="predicted"/>
<dbReference type="RefSeq" id="WP_269830335.1">
    <property type="nucleotide sequence ID" value="NZ_JAPZLT010000001.1"/>
</dbReference>
<dbReference type="Proteomes" id="UP001151309">
    <property type="component" value="Unassembled WGS sequence"/>
</dbReference>
<sequence>MSSKYEGMSATEADYLMRGTIGGIVFEALDDARRMTRTEWNDRDIFEWSQYVAGLIAVTIENRRRGAP</sequence>
<evidence type="ECO:0000313" key="2">
    <source>
        <dbReference type="Proteomes" id="UP001151309"/>
    </source>
</evidence>
<gene>
    <name evidence="1" type="ORF">O9X94_00440</name>
</gene>
<keyword evidence="2" id="KW-1185">Reference proteome</keyword>
<reference evidence="1" key="1">
    <citation type="submission" date="2022-12" db="EMBL/GenBank/DDBJ databases">
        <title>Draft genome sequences of 22 rhizogenic Agrobacterium biovar 1 strains, the causative agent of hairy root disease.</title>
        <authorList>
            <person name="Kim N."/>
            <person name="Vargas P."/>
            <person name="Rediers H."/>
        </authorList>
    </citation>
    <scope>NUCLEOTIDE SEQUENCE</scope>
    <source>
        <strain evidence="1">ST07.17.026</strain>
    </source>
</reference>
<evidence type="ECO:0000313" key="1">
    <source>
        <dbReference type="EMBL" id="MCZ7907760.1"/>
    </source>
</evidence>